<dbReference type="Proteomes" id="UP000278807">
    <property type="component" value="Unassembled WGS sequence"/>
</dbReference>
<keyword evidence="2" id="KW-1185">Reference proteome</keyword>
<evidence type="ECO:0000313" key="1">
    <source>
        <dbReference type="EMBL" id="VDO12128.1"/>
    </source>
</evidence>
<evidence type="ECO:0000313" key="3">
    <source>
        <dbReference type="WBParaSite" id="HNAJ_0001209301-mRNA-1"/>
    </source>
</evidence>
<accession>A0A0R3TW68</accession>
<gene>
    <name evidence="1" type="ORF">HNAJ_LOCUS12082</name>
</gene>
<proteinExistence type="predicted"/>
<dbReference type="WBParaSite" id="HNAJ_0001209301-mRNA-1">
    <property type="protein sequence ID" value="HNAJ_0001209301-mRNA-1"/>
    <property type="gene ID" value="HNAJ_0001209301"/>
</dbReference>
<dbReference type="OrthoDB" id="5419617at2759"/>
<protein>
    <submittedName>
        <fullName evidence="3">ACPS domain-containing protein</fullName>
    </submittedName>
</protein>
<organism evidence="3">
    <name type="scientific">Rodentolepis nana</name>
    <name type="common">Dwarf tapeworm</name>
    <name type="synonym">Hymenolepis nana</name>
    <dbReference type="NCBI Taxonomy" id="102285"/>
    <lineage>
        <taxon>Eukaryota</taxon>
        <taxon>Metazoa</taxon>
        <taxon>Spiralia</taxon>
        <taxon>Lophotrochozoa</taxon>
        <taxon>Platyhelminthes</taxon>
        <taxon>Cestoda</taxon>
        <taxon>Eucestoda</taxon>
        <taxon>Cyclophyllidea</taxon>
        <taxon>Hymenolepididae</taxon>
        <taxon>Rodentolepis</taxon>
    </lineage>
</organism>
<reference evidence="3" key="1">
    <citation type="submission" date="2017-02" db="UniProtKB">
        <authorList>
            <consortium name="WormBaseParasite"/>
        </authorList>
    </citation>
    <scope>IDENTIFICATION</scope>
</reference>
<dbReference type="AlphaFoldDB" id="A0A0R3TW68"/>
<dbReference type="EMBL" id="UZAE01014014">
    <property type="protein sequence ID" value="VDO12128.1"/>
    <property type="molecule type" value="Genomic_DNA"/>
</dbReference>
<name>A0A0R3TW68_RODNA</name>
<reference evidence="1 2" key="2">
    <citation type="submission" date="2018-11" db="EMBL/GenBank/DDBJ databases">
        <authorList>
            <consortium name="Pathogen Informatics"/>
        </authorList>
    </citation>
    <scope>NUCLEOTIDE SEQUENCE [LARGE SCALE GENOMIC DNA]</scope>
</reference>
<evidence type="ECO:0000313" key="2">
    <source>
        <dbReference type="Proteomes" id="UP000278807"/>
    </source>
</evidence>
<sequence>MLYQNPIFYKRAFHRELSQAALAGLPQGGSNLLQTGLPQGAVPALQTGLPQGAVTSCIQAFHRELSQAALFFPQGAVTTCTLFNVDRELSQAALFSMCNKLKARTKKKQWTLALSDIADWSRIEAVARSSNKGETVDSGTLNIPDWPRIEAVAEFRVALYHIAEWPRIEAVAEFRLWPRIEAVAEFRLRTVTRLPRIEAVAEFRLLGQESKPLLSLDYVLEKQWTVALSDIPD</sequence>
<dbReference type="STRING" id="102285.A0A0R3TW68"/>